<evidence type="ECO:0000256" key="7">
    <source>
        <dbReference type="ARBA" id="ARBA00023242"/>
    </source>
</evidence>
<dbReference type="GO" id="GO:0000398">
    <property type="term" value="P:mRNA splicing, via spliceosome"/>
    <property type="evidence" value="ECO:0007669"/>
    <property type="project" value="UniProtKB-UniRule"/>
</dbReference>
<keyword evidence="4 8" id="KW-0507">mRNA processing</keyword>
<evidence type="ECO:0000259" key="10">
    <source>
        <dbReference type="Pfam" id="PF11708"/>
    </source>
</evidence>
<organism evidence="11 12">
    <name type="scientific">Wuchereria bancrofti</name>
    <dbReference type="NCBI Taxonomy" id="6293"/>
    <lineage>
        <taxon>Eukaryota</taxon>
        <taxon>Metazoa</taxon>
        <taxon>Ecdysozoa</taxon>
        <taxon>Nematoda</taxon>
        <taxon>Chromadorea</taxon>
        <taxon>Rhabditida</taxon>
        <taxon>Spirurina</taxon>
        <taxon>Spiruromorpha</taxon>
        <taxon>Filarioidea</taxon>
        <taxon>Onchocercidae</taxon>
        <taxon>Wuchereria</taxon>
    </lineage>
</organism>
<evidence type="ECO:0000256" key="3">
    <source>
        <dbReference type="ARBA" id="ARBA00021377"/>
    </source>
</evidence>
<dbReference type="Proteomes" id="UP000093561">
    <property type="component" value="Unassembled WGS sequence"/>
</dbReference>
<evidence type="ECO:0000256" key="1">
    <source>
        <dbReference type="ARBA" id="ARBA00004123"/>
    </source>
</evidence>
<dbReference type="PANTHER" id="PTHR12942:SF2">
    <property type="entry name" value="PRE-MRNA-SPLICING FACTOR SLU7"/>
    <property type="match status" value="1"/>
</dbReference>
<name>A0AAF5PL73_WUCBA</name>
<dbReference type="Pfam" id="PF11708">
    <property type="entry name" value="Slu7"/>
    <property type="match status" value="1"/>
</dbReference>
<evidence type="ECO:0000256" key="5">
    <source>
        <dbReference type="ARBA" id="ARBA00022728"/>
    </source>
</evidence>
<accession>A0AAF5PL73</accession>
<keyword evidence="5 8" id="KW-0747">Spliceosome</keyword>
<comment type="function">
    <text evidence="8">Involved in pre-mRNA splicing.</text>
</comment>
<keyword evidence="6 8" id="KW-0508">mRNA splicing</keyword>
<comment type="similarity">
    <text evidence="2 8">Belongs to the SLU7 family.</text>
</comment>
<dbReference type="GO" id="GO:0030628">
    <property type="term" value="F:pre-mRNA 3'-splice site binding"/>
    <property type="evidence" value="ECO:0007669"/>
    <property type="project" value="UniProtKB-UniRule"/>
</dbReference>
<evidence type="ECO:0000256" key="8">
    <source>
        <dbReference type="RuleBase" id="RU367071"/>
    </source>
</evidence>
<comment type="subunit">
    <text evidence="8">Associated with the spliceosome.</text>
</comment>
<feature type="region of interest" description="Disordered" evidence="9">
    <location>
        <begin position="160"/>
        <end position="202"/>
    </location>
</feature>
<sequence>MKSLSKDLEEEQKLGIAPATVDVNAPGKEKEAVKFAGENFIHYTGEVVQANEAQVFAWQASCKGIDVHALGEPTKLEAMKKKVFTCTTEGIASAQTENYVEYNKKEKVVKERRGVLSRYEEDNFTCYHSFIKNSYCRGEAGKARKAATLEGAILPRNVIPNIDPSITSGKELEEEENSSVDGESSSDTFDSENAEERQWEEG</sequence>
<evidence type="ECO:0000313" key="12">
    <source>
        <dbReference type="WBParaSite" id="mrna-Wban_02266"/>
    </source>
</evidence>
<dbReference type="WBParaSite" id="mrna-Wban_02266">
    <property type="protein sequence ID" value="mrna-Wban_02266"/>
    <property type="gene ID" value="Wban_02266"/>
</dbReference>
<evidence type="ECO:0000256" key="2">
    <source>
        <dbReference type="ARBA" id="ARBA00007203"/>
    </source>
</evidence>
<reference evidence="12" key="3">
    <citation type="submission" date="2024-02" db="UniProtKB">
        <authorList>
            <consortium name="WormBaseParasite"/>
        </authorList>
    </citation>
    <scope>IDENTIFICATION</scope>
    <source>
        <strain evidence="12">pt0022</strain>
    </source>
</reference>
<evidence type="ECO:0000256" key="9">
    <source>
        <dbReference type="SAM" id="MobiDB-lite"/>
    </source>
</evidence>
<dbReference type="AlphaFoldDB" id="A0AAF5PL73"/>
<protein>
    <recommendedName>
        <fullName evidence="3 8">Pre-mRNA-splicing factor SLU7</fullName>
    </recommendedName>
</protein>
<comment type="subcellular location">
    <subcellularLocation>
        <location evidence="1 8">Nucleus</location>
    </subcellularLocation>
</comment>
<evidence type="ECO:0000313" key="11">
    <source>
        <dbReference type="Proteomes" id="UP000093561"/>
    </source>
</evidence>
<dbReference type="InterPro" id="IPR021715">
    <property type="entry name" value="Slu7_dom"/>
</dbReference>
<feature type="domain" description="Pre-mRNA-splicing factor SLU7" evidence="10">
    <location>
        <begin position="28"/>
        <end position="83"/>
    </location>
</feature>
<evidence type="ECO:0000256" key="4">
    <source>
        <dbReference type="ARBA" id="ARBA00022664"/>
    </source>
</evidence>
<reference evidence="11" key="2">
    <citation type="journal article" date="2016" name="Mol. Ecol.">
        <title>Population genomics of the filarial nematode parasite Wuchereria bancrofti from mosquitoes.</title>
        <authorList>
            <person name="Small S.T."/>
            <person name="Reimer L.J."/>
            <person name="Tisch D.J."/>
            <person name="King C.L."/>
            <person name="Christensen B.M."/>
            <person name="Siba P.M."/>
            <person name="Kazura J.W."/>
            <person name="Serre D."/>
            <person name="Zimmerman P.A."/>
        </authorList>
    </citation>
    <scope>NUCLEOTIDE SEQUENCE</scope>
    <source>
        <strain evidence="11">pt0022</strain>
    </source>
</reference>
<reference evidence="11" key="1">
    <citation type="submission" date="2015-03" db="EMBL/GenBank/DDBJ databases">
        <title>Wuchereria bancrofti Genome Sequencing Papua New Guinea Strain.</title>
        <authorList>
            <person name="Small S.T."/>
            <person name="Serre D."/>
            <person name="Zimmerman P.A."/>
        </authorList>
    </citation>
    <scope>NUCLEOTIDE SEQUENCE [LARGE SCALE GENOMIC DNA]</scope>
    <source>
        <strain evidence="11">pt0022</strain>
    </source>
</reference>
<dbReference type="PANTHER" id="PTHR12942">
    <property type="entry name" value="STEP II SPLICING FACTOR SLU7"/>
    <property type="match status" value="1"/>
</dbReference>
<dbReference type="GO" id="GO:0005681">
    <property type="term" value="C:spliceosomal complex"/>
    <property type="evidence" value="ECO:0007669"/>
    <property type="project" value="UniProtKB-UniRule"/>
</dbReference>
<feature type="compositionally biased region" description="Polar residues" evidence="9">
    <location>
        <begin position="179"/>
        <end position="188"/>
    </location>
</feature>
<keyword evidence="7 8" id="KW-0539">Nucleus</keyword>
<evidence type="ECO:0000256" key="6">
    <source>
        <dbReference type="ARBA" id="ARBA00023187"/>
    </source>
</evidence>
<dbReference type="InterPro" id="IPR039974">
    <property type="entry name" value="Splicing_factor_SLU7"/>
</dbReference>
<proteinExistence type="inferred from homology"/>